<evidence type="ECO:0000256" key="1">
    <source>
        <dbReference type="ARBA" id="ARBA00009219"/>
    </source>
</evidence>
<feature type="transmembrane region" description="Helical" evidence="3">
    <location>
        <begin position="82"/>
        <end position="101"/>
    </location>
</feature>
<protein>
    <submittedName>
        <fullName evidence="5">NAD(P)-binding protein</fullName>
    </submittedName>
</protein>
<keyword evidence="3" id="KW-0812">Transmembrane</keyword>
<keyword evidence="3" id="KW-0472">Membrane</keyword>
<evidence type="ECO:0000313" key="5">
    <source>
        <dbReference type="EMBL" id="RPD65721.1"/>
    </source>
</evidence>
<keyword evidence="2" id="KW-0560">Oxidoreductase</keyword>
<dbReference type="STRING" id="1328759.A0A5C2SQG1"/>
<dbReference type="EMBL" id="ML122252">
    <property type="protein sequence ID" value="RPD65721.1"/>
    <property type="molecule type" value="Genomic_DNA"/>
</dbReference>
<dbReference type="InterPro" id="IPR050177">
    <property type="entry name" value="Lipid_A_modif_metabolic_enz"/>
</dbReference>
<evidence type="ECO:0000313" key="6">
    <source>
        <dbReference type="Proteomes" id="UP000313359"/>
    </source>
</evidence>
<comment type="similarity">
    <text evidence="1">Belongs to the 3-beta-HSD family.</text>
</comment>
<dbReference type="Gene3D" id="3.40.50.720">
    <property type="entry name" value="NAD(P)-binding Rossmann-like Domain"/>
    <property type="match status" value="1"/>
</dbReference>
<dbReference type="GO" id="GO:0016616">
    <property type="term" value="F:oxidoreductase activity, acting on the CH-OH group of donors, NAD or NADP as acceptor"/>
    <property type="evidence" value="ECO:0007669"/>
    <property type="project" value="InterPro"/>
</dbReference>
<dbReference type="Proteomes" id="UP000313359">
    <property type="component" value="Unassembled WGS sequence"/>
</dbReference>
<feature type="transmembrane region" description="Helical" evidence="3">
    <location>
        <begin position="384"/>
        <end position="404"/>
    </location>
</feature>
<dbReference type="Pfam" id="PF01073">
    <property type="entry name" value="3Beta_HSD"/>
    <property type="match status" value="1"/>
</dbReference>
<dbReference type="PANTHER" id="PTHR43245:SF51">
    <property type="entry name" value="SHORT CHAIN DEHYDROGENASE_REDUCTASE FAMILY 42E, MEMBER 2"/>
    <property type="match status" value="1"/>
</dbReference>
<feature type="domain" description="3-beta hydroxysteroid dehydrogenase/isomerase" evidence="4">
    <location>
        <begin position="83"/>
        <end position="361"/>
    </location>
</feature>
<gene>
    <name evidence="5" type="ORF">L227DRAFT_571007</name>
</gene>
<accession>A0A5C2SQG1</accession>
<keyword evidence="3" id="KW-1133">Transmembrane helix</keyword>
<organism evidence="5 6">
    <name type="scientific">Lentinus tigrinus ALCF2SS1-6</name>
    <dbReference type="NCBI Taxonomy" id="1328759"/>
    <lineage>
        <taxon>Eukaryota</taxon>
        <taxon>Fungi</taxon>
        <taxon>Dikarya</taxon>
        <taxon>Basidiomycota</taxon>
        <taxon>Agaricomycotina</taxon>
        <taxon>Agaricomycetes</taxon>
        <taxon>Polyporales</taxon>
        <taxon>Polyporaceae</taxon>
        <taxon>Lentinus</taxon>
    </lineage>
</organism>
<reference evidence="5" key="1">
    <citation type="journal article" date="2018" name="Genome Biol. Evol.">
        <title>Genomics and development of Lentinus tigrinus, a white-rot wood-decaying mushroom with dimorphic fruiting bodies.</title>
        <authorList>
            <person name="Wu B."/>
            <person name="Xu Z."/>
            <person name="Knudson A."/>
            <person name="Carlson A."/>
            <person name="Chen N."/>
            <person name="Kovaka S."/>
            <person name="LaButti K."/>
            <person name="Lipzen A."/>
            <person name="Pennachio C."/>
            <person name="Riley R."/>
            <person name="Schakwitz W."/>
            <person name="Umezawa K."/>
            <person name="Ohm R.A."/>
            <person name="Grigoriev I.V."/>
            <person name="Nagy L.G."/>
            <person name="Gibbons J."/>
            <person name="Hibbett D."/>
        </authorList>
    </citation>
    <scope>NUCLEOTIDE SEQUENCE [LARGE SCALE GENOMIC DNA]</scope>
    <source>
        <strain evidence="5">ALCF2SS1-6</strain>
    </source>
</reference>
<proteinExistence type="inferred from homology"/>
<name>A0A5C2SQG1_9APHY</name>
<evidence type="ECO:0000256" key="2">
    <source>
        <dbReference type="ARBA" id="ARBA00023002"/>
    </source>
</evidence>
<dbReference type="PANTHER" id="PTHR43245">
    <property type="entry name" value="BIFUNCTIONAL POLYMYXIN RESISTANCE PROTEIN ARNA"/>
    <property type="match status" value="1"/>
</dbReference>
<dbReference type="GO" id="GO:0006694">
    <property type="term" value="P:steroid biosynthetic process"/>
    <property type="evidence" value="ECO:0007669"/>
    <property type="project" value="InterPro"/>
</dbReference>
<evidence type="ECO:0000259" key="4">
    <source>
        <dbReference type="Pfam" id="PF01073"/>
    </source>
</evidence>
<keyword evidence="6" id="KW-1185">Reference proteome</keyword>
<dbReference type="AlphaFoldDB" id="A0A5C2SQG1"/>
<dbReference type="SUPFAM" id="SSF51735">
    <property type="entry name" value="NAD(P)-binding Rossmann-fold domains"/>
    <property type="match status" value="1"/>
</dbReference>
<sequence>MALLLFGSTWLSLAAALPLLLYLYIRTNDKKITHLPPEAVELSPRRWTDEDVRRVASEPAMLSAEPSLFTPEELGPKTGRRYIVTGGAGFLGGWIVLHLIARGEDPRRIRVLDIRRPIRQDLLEGPATQVDFCQVDVSDAAAVDAAFSKPWPGSHSDSQPEPEVTVFHTAAVIRFYERSPALQVYSDRINVEGTKNVVAAARKIGASTLVYTSSGSVSVRSTRFLRWPWEGSPEHFVQPINGDDEQIPKRHEDFFSNYAVSKWRAEQFVRSVDRSPSGKGVLRTGCIRPGNGIYGPGGDLMLDAYMLRKNNPSWIHNMVENFIYVENCSVAHLAYEQRLIELQRGSTNPDVGGKAFVVADAGLPPTNGEVYRAMTMLSNGEVQFMALSATAMLLFAFLVEGYYLTRHALLRAPAPISFLAKLVPALHGEIVFLQPSMWCLTQVHLIFDDSKAREPPEKGGLGYNGHITTLQGLCKVIVEHRKTGGKAQRRVVAGHQSPDHGFGLGRKEKSVEDVIEKLGVVGNGHKPDKSQVAELQY</sequence>
<dbReference type="InterPro" id="IPR036291">
    <property type="entry name" value="NAD(P)-bd_dom_sf"/>
</dbReference>
<evidence type="ECO:0000256" key="3">
    <source>
        <dbReference type="SAM" id="Phobius"/>
    </source>
</evidence>
<dbReference type="OrthoDB" id="10058185at2759"/>
<dbReference type="InterPro" id="IPR002225">
    <property type="entry name" value="3Beta_OHSteriod_DH/Estase"/>
</dbReference>